<keyword evidence="2" id="KW-0964">Secreted</keyword>
<dbReference type="GO" id="GO:0031638">
    <property type="term" value="P:zymogen activation"/>
    <property type="evidence" value="ECO:0007669"/>
    <property type="project" value="TreeGrafter"/>
</dbReference>
<dbReference type="SUPFAM" id="SSF50494">
    <property type="entry name" value="Trypsin-like serine proteases"/>
    <property type="match status" value="1"/>
</dbReference>
<dbReference type="Pfam" id="PF00008">
    <property type="entry name" value="EGF"/>
    <property type="match status" value="1"/>
</dbReference>
<evidence type="ECO:0000256" key="13">
    <source>
        <dbReference type="ARBA" id="ARBA00036320"/>
    </source>
</evidence>
<dbReference type="InterPro" id="IPR033116">
    <property type="entry name" value="TRYPSIN_SER"/>
</dbReference>
<evidence type="ECO:0000256" key="6">
    <source>
        <dbReference type="ARBA" id="ARBA00022729"/>
    </source>
</evidence>
<keyword evidence="5 18" id="KW-0645">Protease</keyword>
<dbReference type="AlphaFoldDB" id="A0A673CX52"/>
<evidence type="ECO:0000259" key="22">
    <source>
        <dbReference type="PROSITE" id="PS50240"/>
    </source>
</evidence>
<dbReference type="InterPro" id="IPR038178">
    <property type="entry name" value="Kringle_sf"/>
</dbReference>
<keyword evidence="8 18" id="KW-0378">Hydrolase</keyword>
<dbReference type="Gene3D" id="2.40.10.10">
    <property type="entry name" value="Trypsin-like serine proteases"/>
    <property type="match status" value="1"/>
</dbReference>
<dbReference type="PRINTS" id="PR00018">
    <property type="entry name" value="KRINGLE"/>
</dbReference>
<dbReference type="InterPro" id="IPR036943">
    <property type="entry name" value="FN_type2_sf"/>
</dbReference>
<evidence type="ECO:0000313" key="26">
    <source>
        <dbReference type="Proteomes" id="UP000472271"/>
    </source>
</evidence>
<comment type="catalytic activity">
    <reaction evidence="13">
        <text>Preferential cleavage: Arg-|-Xaa, Lys-|-Xaa.</text>
        <dbReference type="EC" id="3.4.21.4"/>
    </reaction>
</comment>
<dbReference type="PROSITE" id="PS51091">
    <property type="entry name" value="FN1_2"/>
    <property type="match status" value="1"/>
</dbReference>
<feature type="domain" description="Fibronectin type-II" evidence="24">
    <location>
        <begin position="42"/>
        <end position="88"/>
    </location>
</feature>
<evidence type="ECO:0000256" key="5">
    <source>
        <dbReference type="ARBA" id="ARBA00022670"/>
    </source>
</evidence>
<dbReference type="PROSITE" id="PS50026">
    <property type="entry name" value="EGF_3"/>
    <property type="match status" value="2"/>
</dbReference>
<sequence>MAYMVLLLLPCVFIAQVPVLVCGYERVISQEPFKESRRVFTTSGKECKFPFRQGGRIHHHCITILSSRPWCSLTHNFDRDRLWGFCAPEKKHPEGRFVNPCQLNPCQNGGVCSPVPNTRSFECSCSESFSGRLCEHKKCYETVHLRYYDTGESWGRIHLRNVEQCTCVEGEIQCERVHYTMCRSNPCQNEGTCRLITSTGKEVCNCRRGYSGPHCSFEPETECYNSRGTGYRGTAGTAASGARCLPWNSDLLYDELHVGTVAASPRRGLGDHAYCRNPDGDRMPWCYTLSDGAISWEYCDVPSCVMPVSSSRRVFILNSKPAIKKPKPNKKPVCGKKHKKRLSIARGRILGGNSALPGTHPWIAAIYIGRSDFCAGTLVSSCWVVSAAHCFFRNPLKSQIRVVFGQQRFNVTGPNTRVFGVEQYVFPKQFSVFNPTLHDIVLIKLKKQDGRCVRKTPFIRPICLPDKGMTFPDGYCCTISGWGHLHEKAERYSSLQEAVVKLINQEKCREPQVYGNHVTSDMICAGLNGCADACQGDSGGPLACARNDVSFLYGIISWGEGCGHTKKPGVYTRVVNYIDWIHSVIRRKPKAS</sequence>
<dbReference type="CDD" id="cd00108">
    <property type="entry name" value="KR"/>
    <property type="match status" value="1"/>
</dbReference>
<dbReference type="InterPro" id="IPR018056">
    <property type="entry name" value="Kringle_CS"/>
</dbReference>
<gene>
    <name evidence="25" type="primary">hgfac</name>
</gene>
<evidence type="ECO:0000256" key="12">
    <source>
        <dbReference type="ARBA" id="ARBA00023180"/>
    </source>
</evidence>
<dbReference type="PROSITE" id="PS00021">
    <property type="entry name" value="KRINGLE_1"/>
    <property type="match status" value="1"/>
</dbReference>
<comment type="caution">
    <text evidence="17">Lacks conserved residue(s) required for the propagation of feature annotation.</text>
</comment>
<feature type="domain" description="EGF-like" evidence="20">
    <location>
        <begin position="97"/>
        <end position="135"/>
    </location>
</feature>
<keyword evidence="9 18" id="KW-0720">Serine protease</keyword>
<dbReference type="Pfam" id="PF00089">
    <property type="entry name" value="Trypsin"/>
    <property type="match status" value="1"/>
</dbReference>
<dbReference type="InterPro" id="IPR001314">
    <property type="entry name" value="Peptidase_S1A"/>
</dbReference>
<evidence type="ECO:0000256" key="7">
    <source>
        <dbReference type="ARBA" id="ARBA00022737"/>
    </source>
</evidence>
<evidence type="ECO:0000256" key="19">
    <source>
        <dbReference type="SAM" id="SignalP"/>
    </source>
</evidence>
<feature type="disulfide bond" evidence="15">
    <location>
        <begin position="187"/>
        <end position="204"/>
    </location>
</feature>
<dbReference type="Pfam" id="PF00040">
    <property type="entry name" value="fn2"/>
    <property type="match status" value="1"/>
</dbReference>
<dbReference type="InterPro" id="IPR009003">
    <property type="entry name" value="Peptidase_S1_PA"/>
</dbReference>
<feature type="disulfide bond" evidence="15">
    <location>
        <begin position="206"/>
        <end position="215"/>
    </location>
</feature>
<dbReference type="PANTHER" id="PTHR24264:SF43">
    <property type="entry name" value="HEPATOCYTE GROWTH FACTOR ACTIVATOR"/>
    <property type="match status" value="1"/>
</dbReference>
<dbReference type="PROSITE" id="PS50240">
    <property type="entry name" value="TRYPSIN_DOM"/>
    <property type="match status" value="1"/>
</dbReference>
<dbReference type="CDD" id="cd00062">
    <property type="entry name" value="FN2"/>
    <property type="match status" value="1"/>
</dbReference>
<evidence type="ECO:0000256" key="8">
    <source>
        <dbReference type="ARBA" id="ARBA00022801"/>
    </source>
</evidence>
<organism evidence="25 26">
    <name type="scientific">Sphaeramia orbicularis</name>
    <name type="common">orbiculate cardinalfish</name>
    <dbReference type="NCBI Taxonomy" id="375764"/>
    <lineage>
        <taxon>Eukaryota</taxon>
        <taxon>Metazoa</taxon>
        <taxon>Chordata</taxon>
        <taxon>Craniata</taxon>
        <taxon>Vertebrata</taxon>
        <taxon>Euteleostomi</taxon>
        <taxon>Actinopterygii</taxon>
        <taxon>Neopterygii</taxon>
        <taxon>Teleostei</taxon>
        <taxon>Neoteleostei</taxon>
        <taxon>Acanthomorphata</taxon>
        <taxon>Gobiaria</taxon>
        <taxon>Kurtiformes</taxon>
        <taxon>Apogonoidei</taxon>
        <taxon>Apogonidae</taxon>
        <taxon>Apogoninae</taxon>
        <taxon>Sphaeramia</taxon>
    </lineage>
</organism>
<keyword evidence="12" id="KW-0325">Glycoprotein</keyword>
<dbReference type="InterPro" id="IPR018114">
    <property type="entry name" value="TRYPSIN_HIS"/>
</dbReference>
<dbReference type="Gene3D" id="2.40.20.10">
    <property type="entry name" value="Plasminogen Kringle 4"/>
    <property type="match status" value="1"/>
</dbReference>
<dbReference type="PANTHER" id="PTHR24264">
    <property type="entry name" value="TRYPSIN-RELATED"/>
    <property type="match status" value="1"/>
</dbReference>
<evidence type="ECO:0000259" key="21">
    <source>
        <dbReference type="PROSITE" id="PS50070"/>
    </source>
</evidence>
<evidence type="ECO:0000256" key="4">
    <source>
        <dbReference type="ARBA" id="ARBA00022572"/>
    </source>
</evidence>
<dbReference type="InterPro" id="IPR000742">
    <property type="entry name" value="EGF"/>
</dbReference>
<dbReference type="SUPFAM" id="SSF57440">
    <property type="entry name" value="Kringle-like"/>
    <property type="match status" value="2"/>
</dbReference>
<evidence type="ECO:0000259" key="23">
    <source>
        <dbReference type="PROSITE" id="PS51091"/>
    </source>
</evidence>
<dbReference type="Proteomes" id="UP000472271">
    <property type="component" value="Chromosome 18"/>
</dbReference>
<evidence type="ECO:0000313" key="25">
    <source>
        <dbReference type="Ensembl" id="ENSSORP00005058214.1"/>
    </source>
</evidence>
<feature type="disulfide bond" evidence="15">
    <location>
        <begin position="125"/>
        <end position="134"/>
    </location>
</feature>
<evidence type="ECO:0000256" key="2">
    <source>
        <dbReference type="ARBA" id="ARBA00022525"/>
    </source>
</evidence>
<dbReference type="InterPro" id="IPR013806">
    <property type="entry name" value="Kringle-like"/>
</dbReference>
<dbReference type="InParanoid" id="A0A673CX52"/>
<keyword evidence="7" id="KW-0677">Repeat</keyword>
<reference evidence="25" key="1">
    <citation type="submission" date="2019-06" db="EMBL/GenBank/DDBJ databases">
        <authorList>
            <consortium name="Wellcome Sanger Institute Data Sharing"/>
        </authorList>
    </citation>
    <scope>NUCLEOTIDE SEQUENCE [LARGE SCALE GENOMIC DNA]</scope>
</reference>
<dbReference type="EC" id="3.4.21.4" evidence="14"/>
<evidence type="ECO:0000256" key="10">
    <source>
        <dbReference type="ARBA" id="ARBA00023145"/>
    </source>
</evidence>
<evidence type="ECO:0000256" key="11">
    <source>
        <dbReference type="ARBA" id="ARBA00023157"/>
    </source>
</evidence>
<dbReference type="InterPro" id="IPR000083">
    <property type="entry name" value="Fibronectin_type1"/>
</dbReference>
<evidence type="ECO:0000256" key="16">
    <source>
        <dbReference type="PROSITE-ProRule" id="PRU00121"/>
    </source>
</evidence>
<reference evidence="25" key="3">
    <citation type="submission" date="2025-09" db="UniProtKB">
        <authorList>
            <consortium name="Ensembl"/>
        </authorList>
    </citation>
    <scope>IDENTIFICATION</scope>
</reference>
<comment type="subcellular location">
    <subcellularLocation>
        <location evidence="1">Secreted</location>
        <location evidence="1">Extracellular space</location>
    </subcellularLocation>
</comment>
<evidence type="ECO:0000256" key="14">
    <source>
        <dbReference type="ARBA" id="ARBA00038868"/>
    </source>
</evidence>
<dbReference type="InterPro" id="IPR050127">
    <property type="entry name" value="Serine_Proteases_S1"/>
</dbReference>
<dbReference type="SMART" id="SM00181">
    <property type="entry name" value="EGF"/>
    <property type="match status" value="2"/>
</dbReference>
<keyword evidence="10" id="KW-0865">Zymogen</keyword>
<proteinExistence type="predicted"/>
<dbReference type="PROSITE" id="PS51092">
    <property type="entry name" value="FN2_2"/>
    <property type="match status" value="1"/>
</dbReference>
<accession>A0A673CX52</accession>
<dbReference type="CDD" id="cd00190">
    <property type="entry name" value="Tryp_SPc"/>
    <property type="match status" value="1"/>
</dbReference>
<feature type="signal peptide" evidence="19">
    <location>
        <begin position="1"/>
        <end position="23"/>
    </location>
</feature>
<dbReference type="Gene3D" id="2.10.10.10">
    <property type="entry name" value="Fibronectin, type II, collagen-binding"/>
    <property type="match status" value="1"/>
</dbReference>
<evidence type="ECO:0000259" key="20">
    <source>
        <dbReference type="PROSITE" id="PS50026"/>
    </source>
</evidence>
<dbReference type="InterPro" id="IPR001254">
    <property type="entry name" value="Trypsin_dom"/>
</dbReference>
<dbReference type="Pfam" id="PF00039">
    <property type="entry name" value="fn1"/>
    <property type="match status" value="1"/>
</dbReference>
<dbReference type="PROSITE" id="PS00134">
    <property type="entry name" value="TRYPSIN_HIS"/>
    <property type="match status" value="1"/>
</dbReference>
<feature type="domain" description="Kringle" evidence="21">
    <location>
        <begin position="222"/>
        <end position="304"/>
    </location>
</feature>
<protein>
    <recommendedName>
        <fullName evidence="14">trypsin</fullName>
        <ecNumber evidence="14">3.4.21.4</ecNumber>
    </recommendedName>
</protein>
<evidence type="ECO:0000256" key="17">
    <source>
        <dbReference type="PROSITE-ProRule" id="PRU00479"/>
    </source>
</evidence>
<dbReference type="PROSITE" id="PS01186">
    <property type="entry name" value="EGF_2"/>
    <property type="match status" value="1"/>
</dbReference>
<feature type="disulfide bond" evidence="15">
    <location>
        <begin position="106"/>
        <end position="123"/>
    </location>
</feature>
<dbReference type="SMART" id="SM00058">
    <property type="entry name" value="FN1"/>
    <property type="match status" value="1"/>
</dbReference>
<keyword evidence="4 16" id="KW-0420">Kringle</keyword>
<dbReference type="SMART" id="SM00130">
    <property type="entry name" value="KR"/>
    <property type="match status" value="1"/>
</dbReference>
<evidence type="ECO:0000256" key="15">
    <source>
        <dbReference type="PROSITE-ProRule" id="PRU00076"/>
    </source>
</evidence>
<dbReference type="FunFam" id="2.40.20.10:FF:000016">
    <property type="entry name" value="Coagulation factor XII"/>
    <property type="match status" value="1"/>
</dbReference>
<evidence type="ECO:0000256" key="18">
    <source>
        <dbReference type="RuleBase" id="RU363034"/>
    </source>
</evidence>
<keyword evidence="11 15" id="KW-1015">Disulfide bond</keyword>
<keyword evidence="6 19" id="KW-0732">Signal</keyword>
<evidence type="ECO:0000256" key="9">
    <source>
        <dbReference type="ARBA" id="ARBA00022825"/>
    </source>
</evidence>
<dbReference type="SMART" id="SM00059">
    <property type="entry name" value="FN2"/>
    <property type="match status" value="1"/>
</dbReference>
<dbReference type="SUPFAM" id="SSF57196">
    <property type="entry name" value="EGF/Laminin"/>
    <property type="match status" value="1"/>
</dbReference>
<name>A0A673CX52_9TELE</name>
<dbReference type="InterPro" id="IPR043504">
    <property type="entry name" value="Peptidase_S1_PA_chymotrypsin"/>
</dbReference>
<dbReference type="Gene3D" id="2.10.25.10">
    <property type="entry name" value="Laminin"/>
    <property type="match status" value="2"/>
</dbReference>
<evidence type="ECO:0000259" key="24">
    <source>
        <dbReference type="PROSITE" id="PS51092"/>
    </source>
</evidence>
<dbReference type="InterPro" id="IPR000562">
    <property type="entry name" value="FN_type2_dom"/>
</dbReference>
<dbReference type="PROSITE" id="PS00135">
    <property type="entry name" value="TRYPSIN_SER"/>
    <property type="match status" value="1"/>
</dbReference>
<reference evidence="25" key="2">
    <citation type="submission" date="2025-08" db="UniProtKB">
        <authorList>
            <consortium name="Ensembl"/>
        </authorList>
    </citation>
    <scope>IDENTIFICATION</scope>
</reference>
<dbReference type="PROSITE" id="PS50070">
    <property type="entry name" value="KRINGLE_2"/>
    <property type="match status" value="1"/>
</dbReference>
<dbReference type="PRINTS" id="PR00722">
    <property type="entry name" value="CHYMOTRYPSIN"/>
</dbReference>
<evidence type="ECO:0000256" key="3">
    <source>
        <dbReference type="ARBA" id="ARBA00022536"/>
    </source>
</evidence>
<dbReference type="SMART" id="SM00020">
    <property type="entry name" value="Tryp_SPc"/>
    <property type="match status" value="1"/>
</dbReference>
<keyword evidence="3 15" id="KW-0245">EGF-like domain</keyword>
<dbReference type="GO" id="GO:0005615">
    <property type="term" value="C:extracellular space"/>
    <property type="evidence" value="ECO:0007669"/>
    <property type="project" value="TreeGrafter"/>
</dbReference>
<keyword evidence="26" id="KW-1185">Reference proteome</keyword>
<dbReference type="Pfam" id="PF00051">
    <property type="entry name" value="Kringle"/>
    <property type="match status" value="1"/>
</dbReference>
<dbReference type="PROSITE" id="PS01253">
    <property type="entry name" value="FN1_1"/>
    <property type="match status" value="1"/>
</dbReference>
<dbReference type="InterPro" id="IPR000001">
    <property type="entry name" value="Kringle"/>
</dbReference>
<dbReference type="CDD" id="cd00054">
    <property type="entry name" value="EGF_CA"/>
    <property type="match status" value="1"/>
</dbReference>
<dbReference type="FunFam" id="2.40.10.10:FF:000003">
    <property type="entry name" value="Transmembrane serine protease 3"/>
    <property type="match status" value="1"/>
</dbReference>
<dbReference type="GO" id="GO:0004252">
    <property type="term" value="F:serine-type endopeptidase activity"/>
    <property type="evidence" value="ECO:0007669"/>
    <property type="project" value="UniProtKB-EC"/>
</dbReference>
<feature type="domain" description="Fibronectin type-I" evidence="23">
    <location>
        <begin position="137"/>
        <end position="177"/>
    </location>
</feature>
<feature type="domain" description="Peptidase S1" evidence="22">
    <location>
        <begin position="349"/>
        <end position="586"/>
    </location>
</feature>
<feature type="chain" id="PRO_5025371140" description="trypsin" evidence="19">
    <location>
        <begin position="24"/>
        <end position="592"/>
    </location>
</feature>
<dbReference type="Ensembl" id="ENSSORT00005059537.1">
    <property type="protein sequence ID" value="ENSSORP00005058214.1"/>
    <property type="gene ID" value="ENSSORG00005025714.1"/>
</dbReference>
<dbReference type="CDD" id="cd00061">
    <property type="entry name" value="FN1"/>
    <property type="match status" value="1"/>
</dbReference>
<evidence type="ECO:0000256" key="1">
    <source>
        <dbReference type="ARBA" id="ARBA00004239"/>
    </source>
</evidence>
<dbReference type="PROSITE" id="PS00022">
    <property type="entry name" value="EGF_1"/>
    <property type="match status" value="2"/>
</dbReference>
<feature type="domain" description="EGF-like" evidence="20">
    <location>
        <begin position="178"/>
        <end position="216"/>
    </location>
</feature>
<dbReference type="GO" id="GO:0007596">
    <property type="term" value="P:blood coagulation"/>
    <property type="evidence" value="ECO:0007669"/>
    <property type="project" value="TreeGrafter"/>
</dbReference>